<evidence type="ECO:0000256" key="1">
    <source>
        <dbReference type="SAM" id="Phobius"/>
    </source>
</evidence>
<accession>A0ABR8R063</accession>
<feature type="signal peptide" evidence="2">
    <location>
        <begin position="1"/>
        <end position="24"/>
    </location>
</feature>
<gene>
    <name evidence="3" type="ORF">H9656_07155</name>
</gene>
<dbReference type="Proteomes" id="UP000638918">
    <property type="component" value="Unassembled WGS sequence"/>
</dbReference>
<keyword evidence="1" id="KW-0812">Transmembrane</keyword>
<feature type="transmembrane region" description="Helical" evidence="1">
    <location>
        <begin position="35"/>
        <end position="51"/>
    </location>
</feature>
<feature type="transmembrane region" description="Helical" evidence="1">
    <location>
        <begin position="71"/>
        <end position="90"/>
    </location>
</feature>
<organism evidence="3 4">
    <name type="scientific">Brevundimonas guildfordensis</name>
    <dbReference type="NCBI Taxonomy" id="2762241"/>
    <lineage>
        <taxon>Bacteria</taxon>
        <taxon>Pseudomonadati</taxon>
        <taxon>Pseudomonadota</taxon>
        <taxon>Alphaproteobacteria</taxon>
        <taxon>Caulobacterales</taxon>
        <taxon>Caulobacteraceae</taxon>
        <taxon>Brevundimonas</taxon>
    </lineage>
</organism>
<keyword evidence="1" id="KW-0472">Membrane</keyword>
<keyword evidence="2" id="KW-0732">Signal</keyword>
<evidence type="ECO:0000313" key="4">
    <source>
        <dbReference type="Proteomes" id="UP000638918"/>
    </source>
</evidence>
<dbReference type="RefSeq" id="WP_191743473.1">
    <property type="nucleotide sequence ID" value="NZ_JACSQU010000001.1"/>
</dbReference>
<dbReference type="EMBL" id="JACSQU010000001">
    <property type="protein sequence ID" value="MBD7941161.1"/>
    <property type="molecule type" value="Genomic_DNA"/>
</dbReference>
<evidence type="ECO:0000256" key="2">
    <source>
        <dbReference type="SAM" id="SignalP"/>
    </source>
</evidence>
<keyword evidence="1" id="KW-1133">Transmembrane helix</keyword>
<sequence length="123" mass="12668">MNKDIVKSLAIAGGLIAVALASTAARSTGLIDGDAATRIVMGATGLMLVWIGNRMPKAWVPAEKARRVQRVGGWSMVLSGLVYAGLWMLAPVPVAVAGGCAAVIVGMIVTMGYCLSTRRRAAA</sequence>
<evidence type="ECO:0000313" key="3">
    <source>
        <dbReference type="EMBL" id="MBD7941161.1"/>
    </source>
</evidence>
<feature type="transmembrane region" description="Helical" evidence="1">
    <location>
        <begin position="96"/>
        <end position="115"/>
    </location>
</feature>
<reference evidence="3 4" key="1">
    <citation type="submission" date="2020-08" db="EMBL/GenBank/DDBJ databases">
        <title>A Genomic Blueprint of the Chicken Gut Microbiome.</title>
        <authorList>
            <person name="Gilroy R."/>
            <person name="Ravi A."/>
            <person name="Getino M."/>
            <person name="Pursley I."/>
            <person name="Horton D.L."/>
            <person name="Alikhan N.-F."/>
            <person name="Baker D."/>
            <person name="Gharbi K."/>
            <person name="Hall N."/>
            <person name="Watson M."/>
            <person name="Adriaenssens E.M."/>
            <person name="Foster-Nyarko E."/>
            <person name="Jarju S."/>
            <person name="Secka A."/>
            <person name="Antonio M."/>
            <person name="Oren A."/>
            <person name="Chaudhuri R."/>
            <person name="La Ragione R.M."/>
            <person name="Hildebrand F."/>
            <person name="Pallen M.J."/>
        </authorList>
    </citation>
    <scope>NUCLEOTIDE SEQUENCE [LARGE SCALE GENOMIC DNA]</scope>
    <source>
        <strain evidence="3 4">Sa3CVA3</strain>
    </source>
</reference>
<protein>
    <submittedName>
        <fullName evidence="3">Ammonium transporter</fullName>
    </submittedName>
</protein>
<name>A0ABR8R063_9CAUL</name>
<keyword evidence="4" id="KW-1185">Reference proteome</keyword>
<proteinExistence type="predicted"/>
<feature type="chain" id="PRO_5045164960" evidence="2">
    <location>
        <begin position="25"/>
        <end position="123"/>
    </location>
</feature>
<comment type="caution">
    <text evidence="3">The sequence shown here is derived from an EMBL/GenBank/DDBJ whole genome shotgun (WGS) entry which is preliminary data.</text>
</comment>